<proteinExistence type="predicted"/>
<sequence length="178" mass="19866">MYTSQGRRGTQLAQTQKEDRHRHICGASNCNGGNYRKEAVSLIAKNNETDPGSGNARGRSGRRSATPQRIALAFREVVVRRIKDGRRSAQRTQRLWAPRPCARKKPEERWPWHIGEPRPLPPPRSPRELTRPARTEGGVAHAAINFQFAPAHTTQEFALKGAAALPHPAKREGGHHSQ</sequence>
<protein>
    <submittedName>
        <fullName evidence="1">Uncharacterized protein</fullName>
    </submittedName>
</protein>
<gene>
    <name evidence="1" type="ORF">HPB50_004427</name>
</gene>
<dbReference type="EMBL" id="CM023481">
    <property type="protein sequence ID" value="KAH6944650.1"/>
    <property type="molecule type" value="Genomic_DNA"/>
</dbReference>
<reference evidence="1" key="1">
    <citation type="submission" date="2020-05" db="EMBL/GenBank/DDBJ databases">
        <title>Large-scale comparative analyses of tick genomes elucidate their genetic diversity and vector capacities.</title>
        <authorList>
            <person name="Jia N."/>
            <person name="Wang J."/>
            <person name="Shi W."/>
            <person name="Du L."/>
            <person name="Sun Y."/>
            <person name="Zhan W."/>
            <person name="Jiang J."/>
            <person name="Wang Q."/>
            <person name="Zhang B."/>
            <person name="Ji P."/>
            <person name="Sakyi L.B."/>
            <person name="Cui X."/>
            <person name="Yuan T."/>
            <person name="Jiang B."/>
            <person name="Yang W."/>
            <person name="Lam T.T.-Y."/>
            <person name="Chang Q."/>
            <person name="Ding S."/>
            <person name="Wang X."/>
            <person name="Zhu J."/>
            <person name="Ruan X."/>
            <person name="Zhao L."/>
            <person name="Wei J."/>
            <person name="Que T."/>
            <person name="Du C."/>
            <person name="Cheng J."/>
            <person name="Dai P."/>
            <person name="Han X."/>
            <person name="Huang E."/>
            <person name="Gao Y."/>
            <person name="Liu J."/>
            <person name="Shao H."/>
            <person name="Ye R."/>
            <person name="Li L."/>
            <person name="Wei W."/>
            <person name="Wang X."/>
            <person name="Wang C."/>
            <person name="Yang T."/>
            <person name="Huo Q."/>
            <person name="Li W."/>
            <person name="Guo W."/>
            <person name="Chen H."/>
            <person name="Zhou L."/>
            <person name="Ni X."/>
            <person name="Tian J."/>
            <person name="Zhou Y."/>
            <person name="Sheng Y."/>
            <person name="Liu T."/>
            <person name="Pan Y."/>
            <person name="Xia L."/>
            <person name="Li J."/>
            <person name="Zhao F."/>
            <person name="Cao W."/>
        </authorList>
    </citation>
    <scope>NUCLEOTIDE SEQUENCE</scope>
    <source>
        <strain evidence="1">Hyas-2018</strain>
    </source>
</reference>
<evidence type="ECO:0000313" key="1">
    <source>
        <dbReference type="EMBL" id="KAH6944650.1"/>
    </source>
</evidence>
<evidence type="ECO:0000313" key="2">
    <source>
        <dbReference type="Proteomes" id="UP000821845"/>
    </source>
</evidence>
<name>A0ACB7TCJ2_HYAAI</name>
<organism evidence="1 2">
    <name type="scientific">Hyalomma asiaticum</name>
    <name type="common">Tick</name>
    <dbReference type="NCBI Taxonomy" id="266040"/>
    <lineage>
        <taxon>Eukaryota</taxon>
        <taxon>Metazoa</taxon>
        <taxon>Ecdysozoa</taxon>
        <taxon>Arthropoda</taxon>
        <taxon>Chelicerata</taxon>
        <taxon>Arachnida</taxon>
        <taxon>Acari</taxon>
        <taxon>Parasitiformes</taxon>
        <taxon>Ixodida</taxon>
        <taxon>Ixodoidea</taxon>
        <taxon>Ixodidae</taxon>
        <taxon>Hyalomminae</taxon>
        <taxon>Hyalomma</taxon>
    </lineage>
</organism>
<dbReference type="Proteomes" id="UP000821845">
    <property type="component" value="Chromosome 1"/>
</dbReference>
<keyword evidence="2" id="KW-1185">Reference proteome</keyword>
<accession>A0ACB7TCJ2</accession>
<comment type="caution">
    <text evidence="1">The sequence shown here is derived from an EMBL/GenBank/DDBJ whole genome shotgun (WGS) entry which is preliminary data.</text>
</comment>